<dbReference type="SUPFAM" id="SSF46689">
    <property type="entry name" value="Homeodomain-like"/>
    <property type="match status" value="2"/>
</dbReference>
<keyword evidence="5" id="KW-0805">Transcription regulation</keyword>
<dbReference type="OrthoDB" id="1974963at2"/>
<keyword evidence="12" id="KW-1185">Reference proteome</keyword>
<dbReference type="PANTHER" id="PTHR42713">
    <property type="entry name" value="HISTIDINE KINASE-RELATED"/>
    <property type="match status" value="1"/>
</dbReference>
<dbReference type="EMBL" id="QGTQ01000002">
    <property type="protein sequence ID" value="PWW07151.1"/>
    <property type="molecule type" value="Genomic_DNA"/>
</dbReference>
<sequence>MVYRLLVVDDEAFALKSVVDTIDWRSLQITEVFSASDAEEARERLGEHAVDVMICDIEMPGENGLELLDWMKKRGITTETIFLTGHDKFDYAQTALQIGCFDYLLKPIAHDRLKETVMKALRKLEDTRRKLSLHSKAERYENLLKSQKHVLVDRFWTDLIEPAGETANVSVSELHTSYLSMIHPEFSANDVFIPLLVSVDRWKQSFGSRDENILEYAMMNSARETVLRDWMGTVVKCRSGAIFIIIYAAKRIANDMKELEWRCRRFIADCNQYFYSHVSCYIGSPGPITGIAASCAELLDMERRNVSRSDSIFVEGGNYEDQASMLTVIWPSELAVLFESGKKEELQRRLDELFRLYENQKSFSKENLKAFYYHFVSMIYQTFHKNGISVDHALESLNRHDDMLQATKSLSQLRAWTKRMIDASMSAHEKHRNREPSVVELIEQYVQSHMSQDLTREDIAAFLHFNPAYLSRLFKKETGLSLSDYIMDQRMTQAKRLLSESDLKVSDVAEITGYRNFSYFSKLFKKQEGYTPQEFRKRNKR</sequence>
<dbReference type="Proteomes" id="UP000246635">
    <property type="component" value="Unassembled WGS sequence"/>
</dbReference>
<feature type="modified residue" description="4-aspartylphosphate" evidence="8">
    <location>
        <position position="56"/>
    </location>
</feature>
<dbReference type="Pfam" id="PF00072">
    <property type="entry name" value="Response_reg"/>
    <property type="match status" value="1"/>
</dbReference>
<dbReference type="AlphaFoldDB" id="A0A2V2Z0S8"/>
<dbReference type="InterPro" id="IPR011006">
    <property type="entry name" value="CheY-like_superfamily"/>
</dbReference>
<dbReference type="RefSeq" id="WP_110042427.1">
    <property type="nucleotide sequence ID" value="NZ_CP054612.1"/>
</dbReference>
<accession>A0A2V2Z0S8</accession>
<dbReference type="InterPro" id="IPR009057">
    <property type="entry name" value="Homeodomain-like_sf"/>
</dbReference>
<evidence type="ECO:0000313" key="12">
    <source>
        <dbReference type="Proteomes" id="UP000246635"/>
    </source>
</evidence>
<evidence type="ECO:0000256" key="7">
    <source>
        <dbReference type="ARBA" id="ARBA00023163"/>
    </source>
</evidence>
<dbReference type="PROSITE" id="PS01124">
    <property type="entry name" value="HTH_ARAC_FAMILY_2"/>
    <property type="match status" value="1"/>
</dbReference>
<evidence type="ECO:0000256" key="1">
    <source>
        <dbReference type="ARBA" id="ARBA00004496"/>
    </source>
</evidence>
<name>A0A2V2Z0S8_9BACL</name>
<dbReference type="PANTHER" id="PTHR42713:SF3">
    <property type="entry name" value="TRANSCRIPTIONAL REGULATORY PROTEIN HPTR"/>
    <property type="match status" value="1"/>
</dbReference>
<dbReference type="SMART" id="SM00342">
    <property type="entry name" value="HTH_ARAC"/>
    <property type="match status" value="1"/>
</dbReference>
<comment type="subcellular location">
    <subcellularLocation>
        <location evidence="1">Cytoplasm</location>
    </subcellularLocation>
</comment>
<dbReference type="GO" id="GO:0043565">
    <property type="term" value="F:sequence-specific DNA binding"/>
    <property type="evidence" value="ECO:0007669"/>
    <property type="project" value="InterPro"/>
</dbReference>
<keyword evidence="7" id="KW-0804">Transcription</keyword>
<dbReference type="SMART" id="SM00448">
    <property type="entry name" value="REC"/>
    <property type="match status" value="1"/>
</dbReference>
<protein>
    <submittedName>
        <fullName evidence="11">Two-component system response regulator YesN</fullName>
    </submittedName>
</protein>
<evidence type="ECO:0000256" key="6">
    <source>
        <dbReference type="ARBA" id="ARBA00023125"/>
    </source>
</evidence>
<evidence type="ECO:0000256" key="2">
    <source>
        <dbReference type="ARBA" id="ARBA00022490"/>
    </source>
</evidence>
<feature type="domain" description="HTH araC/xylS-type" evidence="9">
    <location>
        <begin position="440"/>
        <end position="538"/>
    </location>
</feature>
<evidence type="ECO:0000256" key="3">
    <source>
        <dbReference type="ARBA" id="ARBA00022553"/>
    </source>
</evidence>
<dbReference type="GO" id="GO:0005737">
    <property type="term" value="C:cytoplasm"/>
    <property type="evidence" value="ECO:0007669"/>
    <property type="project" value="UniProtKB-SubCell"/>
</dbReference>
<dbReference type="InterPro" id="IPR001789">
    <property type="entry name" value="Sig_transdc_resp-reg_receiver"/>
</dbReference>
<keyword evidence="2" id="KW-0963">Cytoplasm</keyword>
<feature type="domain" description="Response regulatory" evidence="10">
    <location>
        <begin position="4"/>
        <end position="121"/>
    </location>
</feature>
<dbReference type="Gene3D" id="1.10.10.60">
    <property type="entry name" value="Homeodomain-like"/>
    <property type="match status" value="2"/>
</dbReference>
<comment type="caution">
    <text evidence="11">The sequence shown here is derived from an EMBL/GenBank/DDBJ whole genome shotgun (WGS) entry which is preliminary data.</text>
</comment>
<dbReference type="InterPro" id="IPR020449">
    <property type="entry name" value="Tscrpt_reg_AraC-type_HTH"/>
</dbReference>
<evidence type="ECO:0000256" key="5">
    <source>
        <dbReference type="ARBA" id="ARBA00023015"/>
    </source>
</evidence>
<reference evidence="11 12" key="1">
    <citation type="submission" date="2018-05" db="EMBL/GenBank/DDBJ databases">
        <title>Genomic Encyclopedia of Type Strains, Phase III (KMG-III): the genomes of soil and plant-associated and newly described type strains.</title>
        <authorList>
            <person name="Whitman W."/>
        </authorList>
    </citation>
    <scope>NUCLEOTIDE SEQUENCE [LARGE SCALE GENOMIC DNA]</scope>
    <source>
        <strain evidence="11 12">CECT 5696</strain>
    </source>
</reference>
<dbReference type="Gene3D" id="3.40.50.2300">
    <property type="match status" value="1"/>
</dbReference>
<dbReference type="PRINTS" id="PR00032">
    <property type="entry name" value="HTHARAC"/>
</dbReference>
<evidence type="ECO:0000259" key="10">
    <source>
        <dbReference type="PROSITE" id="PS50110"/>
    </source>
</evidence>
<dbReference type="GO" id="GO:0003700">
    <property type="term" value="F:DNA-binding transcription factor activity"/>
    <property type="evidence" value="ECO:0007669"/>
    <property type="project" value="InterPro"/>
</dbReference>
<dbReference type="Pfam" id="PF12833">
    <property type="entry name" value="HTH_18"/>
    <property type="match status" value="1"/>
</dbReference>
<evidence type="ECO:0000259" key="9">
    <source>
        <dbReference type="PROSITE" id="PS01124"/>
    </source>
</evidence>
<dbReference type="CDD" id="cd17536">
    <property type="entry name" value="REC_YesN-like"/>
    <property type="match status" value="1"/>
</dbReference>
<evidence type="ECO:0000256" key="8">
    <source>
        <dbReference type="PROSITE-ProRule" id="PRU00169"/>
    </source>
</evidence>
<evidence type="ECO:0000313" key="11">
    <source>
        <dbReference type="EMBL" id="PWW07151.1"/>
    </source>
</evidence>
<dbReference type="GO" id="GO:0000160">
    <property type="term" value="P:phosphorelay signal transduction system"/>
    <property type="evidence" value="ECO:0007669"/>
    <property type="project" value="UniProtKB-KW"/>
</dbReference>
<keyword evidence="3 8" id="KW-0597">Phosphoprotein</keyword>
<dbReference type="SUPFAM" id="SSF52172">
    <property type="entry name" value="CheY-like"/>
    <property type="match status" value="1"/>
</dbReference>
<gene>
    <name evidence="11" type="ORF">DFQ01_10243</name>
</gene>
<dbReference type="PROSITE" id="PS50110">
    <property type="entry name" value="RESPONSE_REGULATORY"/>
    <property type="match status" value="1"/>
</dbReference>
<proteinExistence type="predicted"/>
<dbReference type="InterPro" id="IPR018062">
    <property type="entry name" value="HTH_AraC-typ_CS"/>
</dbReference>
<evidence type="ECO:0000256" key="4">
    <source>
        <dbReference type="ARBA" id="ARBA00023012"/>
    </source>
</evidence>
<dbReference type="PROSITE" id="PS00041">
    <property type="entry name" value="HTH_ARAC_FAMILY_1"/>
    <property type="match status" value="1"/>
</dbReference>
<dbReference type="InterPro" id="IPR051552">
    <property type="entry name" value="HptR"/>
</dbReference>
<keyword evidence="4" id="KW-0902">Two-component regulatory system</keyword>
<organism evidence="11 12">
    <name type="scientific">Paenibacillus cellulosilyticus</name>
    <dbReference type="NCBI Taxonomy" id="375489"/>
    <lineage>
        <taxon>Bacteria</taxon>
        <taxon>Bacillati</taxon>
        <taxon>Bacillota</taxon>
        <taxon>Bacilli</taxon>
        <taxon>Bacillales</taxon>
        <taxon>Paenibacillaceae</taxon>
        <taxon>Paenibacillus</taxon>
    </lineage>
</organism>
<dbReference type="InterPro" id="IPR018060">
    <property type="entry name" value="HTH_AraC"/>
</dbReference>
<keyword evidence="6" id="KW-0238">DNA-binding</keyword>